<dbReference type="CDD" id="cd07304">
    <property type="entry name" value="Chorismate_synthase"/>
    <property type="match status" value="1"/>
</dbReference>
<keyword evidence="8 11" id="KW-0521">NADP</keyword>
<dbReference type="InterPro" id="IPR035904">
    <property type="entry name" value="Chorismate_synth_AroC_sf"/>
</dbReference>
<dbReference type="PaxDb" id="523849-OCC_05526"/>
<feature type="binding site" evidence="11">
    <location>
        <begin position="121"/>
        <end position="123"/>
    </location>
    <ligand>
        <name>FMN</name>
        <dbReference type="ChEBI" id="CHEBI:58210"/>
    </ligand>
</feature>
<evidence type="ECO:0000256" key="12">
    <source>
        <dbReference type="RuleBase" id="RU000605"/>
    </source>
</evidence>
<evidence type="ECO:0000313" key="13">
    <source>
        <dbReference type="EMBL" id="EHR78706.1"/>
    </source>
</evidence>
<comment type="function">
    <text evidence="11">Catalyzes the anti-1,4-elimination of the C-3 phosphate and the C-6 proR hydrogen from 5-enolpyruvylshikimate-3-phosphate (EPSP) to yield chorismate, which is the branch point compound that serves as the starting substrate for the three terminal pathways of aromatic amino acid biosynthesis. This reaction introduces a second double bond into the aromatic ring system.</text>
</comment>
<feature type="binding site" evidence="11">
    <location>
        <position position="319"/>
    </location>
    <ligand>
        <name>FMN</name>
        <dbReference type="ChEBI" id="CHEBI:58210"/>
    </ligand>
</feature>
<dbReference type="PROSITE" id="PS00787">
    <property type="entry name" value="CHORISMATE_SYNTHASE_1"/>
    <property type="match status" value="1"/>
</dbReference>
<evidence type="ECO:0000256" key="6">
    <source>
        <dbReference type="ARBA" id="ARBA00022643"/>
    </source>
</evidence>
<comment type="caution">
    <text evidence="11">Lacks conserved residue(s) required for the propagation of feature annotation.</text>
</comment>
<comment type="pathway">
    <text evidence="1 11 12">Metabolic intermediate biosynthesis; chorismate biosynthesis; chorismate from D-erythrose 4-phosphate and phosphoenolpyruvate: step 7/7.</text>
</comment>
<keyword evidence="14" id="KW-1185">Reference proteome</keyword>
<reference evidence="13 14" key="1">
    <citation type="journal article" date="2012" name="J. Bacteriol.">
        <title>Genome sequence of the model hyperthermophilic archaeon Thermococcus litoralis NS-C.</title>
        <authorList>
            <person name="Gardner A.F."/>
            <person name="Kumar S."/>
            <person name="Perler F.B."/>
        </authorList>
    </citation>
    <scope>NUCLEOTIDE SEQUENCE [LARGE SCALE GENOMIC DNA]</scope>
    <source>
        <strain evidence="14">ATCC 51850 / DSM 5473 / JCM 8560 / NS-C</strain>
    </source>
</reference>
<evidence type="ECO:0000256" key="11">
    <source>
        <dbReference type="HAMAP-Rule" id="MF_00300"/>
    </source>
</evidence>
<dbReference type="GO" id="GO:0004107">
    <property type="term" value="F:chorismate synthase activity"/>
    <property type="evidence" value="ECO:0007669"/>
    <property type="project" value="UniProtKB-UniRule"/>
</dbReference>
<evidence type="ECO:0000256" key="8">
    <source>
        <dbReference type="ARBA" id="ARBA00022857"/>
    </source>
</evidence>
<dbReference type="NCBIfam" id="TIGR00033">
    <property type="entry name" value="aroC"/>
    <property type="match status" value="1"/>
</dbReference>
<dbReference type="Pfam" id="PF01264">
    <property type="entry name" value="Chorismate_synt"/>
    <property type="match status" value="1"/>
</dbReference>
<dbReference type="Gene3D" id="3.60.150.10">
    <property type="entry name" value="Chorismate synthase AroC"/>
    <property type="match status" value="1"/>
</dbReference>
<keyword evidence="5 11" id="KW-0285">Flavoprotein</keyword>
<dbReference type="GeneID" id="16549862"/>
<dbReference type="RefSeq" id="WP_004067979.1">
    <property type="nucleotide sequence ID" value="NC_022084.1"/>
</dbReference>
<comment type="catalytic activity">
    <reaction evidence="11 12">
        <text>5-O-(1-carboxyvinyl)-3-phosphoshikimate = chorismate + phosphate</text>
        <dbReference type="Rhea" id="RHEA:21020"/>
        <dbReference type="ChEBI" id="CHEBI:29748"/>
        <dbReference type="ChEBI" id="CHEBI:43474"/>
        <dbReference type="ChEBI" id="CHEBI:57701"/>
        <dbReference type="EC" id="4.2.3.5"/>
    </reaction>
</comment>
<dbReference type="AlphaFoldDB" id="H3ZMQ9"/>
<dbReference type="GO" id="GO:0009423">
    <property type="term" value="P:chorismate biosynthetic process"/>
    <property type="evidence" value="ECO:0007669"/>
    <property type="project" value="UniProtKB-UniRule"/>
</dbReference>
<feature type="binding site" evidence="11">
    <location>
        <position position="43"/>
    </location>
    <ligand>
        <name>NADP(+)</name>
        <dbReference type="ChEBI" id="CHEBI:58349"/>
    </ligand>
</feature>
<dbReference type="EC" id="4.2.3.5" evidence="3 11"/>
<evidence type="ECO:0000256" key="7">
    <source>
        <dbReference type="ARBA" id="ARBA00022827"/>
    </source>
</evidence>
<evidence type="ECO:0000256" key="4">
    <source>
        <dbReference type="ARBA" id="ARBA00022605"/>
    </source>
</evidence>
<evidence type="ECO:0000256" key="1">
    <source>
        <dbReference type="ARBA" id="ARBA00005044"/>
    </source>
</evidence>
<protein>
    <recommendedName>
        <fullName evidence="3 11">Chorismate synthase</fullName>
        <shortName evidence="11">CS</shortName>
        <ecNumber evidence="3 11">4.2.3.5</ecNumber>
    </recommendedName>
    <alternativeName>
        <fullName evidence="11">5-enolpyruvylshikimate-3-phosphate phospholyase</fullName>
    </alternativeName>
</protein>
<dbReference type="GO" id="GO:0009073">
    <property type="term" value="P:aromatic amino acid family biosynthetic process"/>
    <property type="evidence" value="ECO:0007669"/>
    <property type="project" value="UniProtKB-KW"/>
</dbReference>
<comment type="similarity">
    <text evidence="2 11 12">Belongs to the chorismate synthase family.</text>
</comment>
<dbReference type="EMBL" id="CP006670">
    <property type="protein sequence ID" value="EHR78706.1"/>
    <property type="molecule type" value="Genomic_DNA"/>
</dbReference>
<dbReference type="OrthoDB" id="33049at2157"/>
<comment type="cofactor">
    <cofactor evidence="11 12">
        <name>FMNH2</name>
        <dbReference type="ChEBI" id="CHEBI:57618"/>
    </cofactor>
    <text evidence="11 12">Reduced FMN (FMNH(2)).</text>
</comment>
<accession>H3ZMQ9</accession>
<dbReference type="PIRSF" id="PIRSF001456">
    <property type="entry name" value="Chorismate_synth"/>
    <property type="match status" value="1"/>
</dbReference>
<sequence length="355" mass="38939">MRGKLLGFSIFGESHGKAVGVLIEGLPPGIEVSVEELKRELERRKGIERFSTKRRETDEPKILSGVFRGRTTGTPVVVIVENRDVDSSYYEEIRNTPRPGHADYPAGIKYFGYNDYRGGGHFSGRLTVGVVIAGYFAKKLLEREGIKVRAYLKRIGRVEAHVSPEELLSSKNPYCPDERAFDAMVEEMERARKAGDSVGGIVEAVAFNVPPGLGGPWEEDIEADIASALFRIPAVKGVEFGLGFGLAELRGSQANDSFVLKDGKVVTETNNHGGVLGGITTGMPLVVRAAFKPTPSIYLPQRTVDLGRMEEVTLRLRGRFDSCIVPKALPVVESAVAFVIADHLLRRRAWEGMAR</sequence>
<dbReference type="STRING" id="523849.OCC_05526"/>
<evidence type="ECO:0000313" key="14">
    <source>
        <dbReference type="Proteomes" id="UP000015502"/>
    </source>
</evidence>
<evidence type="ECO:0000256" key="10">
    <source>
        <dbReference type="ARBA" id="ARBA00023239"/>
    </source>
</evidence>
<dbReference type="PROSITE" id="PS00789">
    <property type="entry name" value="CHORISMATE_SYNTHASE_3"/>
    <property type="match status" value="1"/>
</dbReference>
<name>H3ZMQ9_THELN</name>
<organism evidence="13 14">
    <name type="scientific">Thermococcus litoralis (strain ATCC 51850 / DSM 5473 / JCM 8560 / NS-C)</name>
    <dbReference type="NCBI Taxonomy" id="523849"/>
    <lineage>
        <taxon>Archaea</taxon>
        <taxon>Methanobacteriati</taxon>
        <taxon>Methanobacteriota</taxon>
        <taxon>Thermococci</taxon>
        <taxon>Thermococcales</taxon>
        <taxon>Thermococcaceae</taxon>
        <taxon>Thermococcus</taxon>
    </lineage>
</organism>
<dbReference type="GO" id="GO:0010181">
    <property type="term" value="F:FMN binding"/>
    <property type="evidence" value="ECO:0007669"/>
    <property type="project" value="TreeGrafter"/>
</dbReference>
<dbReference type="InterPro" id="IPR000453">
    <property type="entry name" value="Chorismate_synth"/>
</dbReference>
<dbReference type="UniPathway" id="UPA00053">
    <property type="reaction ID" value="UER00090"/>
</dbReference>
<dbReference type="PANTHER" id="PTHR21085:SF0">
    <property type="entry name" value="CHORISMATE SYNTHASE"/>
    <property type="match status" value="1"/>
</dbReference>
<dbReference type="GO" id="GO:0005829">
    <property type="term" value="C:cytosol"/>
    <property type="evidence" value="ECO:0007669"/>
    <property type="project" value="TreeGrafter"/>
</dbReference>
<dbReference type="FunFam" id="3.60.150.10:FF:000002">
    <property type="entry name" value="Chorismate synthase"/>
    <property type="match status" value="1"/>
</dbReference>
<dbReference type="KEGG" id="tlt:OCC_05526"/>
<evidence type="ECO:0000256" key="2">
    <source>
        <dbReference type="ARBA" id="ARBA00008014"/>
    </source>
</evidence>
<feature type="binding site" evidence="11">
    <location>
        <begin position="292"/>
        <end position="296"/>
    </location>
    <ligand>
        <name>FMN</name>
        <dbReference type="ChEBI" id="CHEBI:58210"/>
    </ligand>
</feature>
<keyword evidence="10 11" id="KW-0456">Lyase</keyword>
<evidence type="ECO:0000256" key="5">
    <source>
        <dbReference type="ARBA" id="ARBA00022630"/>
    </source>
</evidence>
<dbReference type="HAMAP" id="MF_00300">
    <property type="entry name" value="Chorismate_synth"/>
    <property type="match status" value="1"/>
</dbReference>
<keyword evidence="6 11" id="KW-0288">FMN</keyword>
<keyword evidence="7 11" id="KW-0274">FAD</keyword>
<dbReference type="NCBIfam" id="NF003793">
    <property type="entry name" value="PRK05382.1"/>
    <property type="match status" value="1"/>
</dbReference>
<dbReference type="PROSITE" id="PS00788">
    <property type="entry name" value="CHORISMATE_SYNTHASE_2"/>
    <property type="match status" value="1"/>
</dbReference>
<dbReference type="SUPFAM" id="SSF103263">
    <property type="entry name" value="Chorismate synthase, AroC"/>
    <property type="match status" value="1"/>
</dbReference>
<keyword evidence="4 11" id="KW-0028">Amino-acid biosynthesis</keyword>
<evidence type="ECO:0000256" key="9">
    <source>
        <dbReference type="ARBA" id="ARBA00023141"/>
    </source>
</evidence>
<dbReference type="GO" id="GO:0008652">
    <property type="term" value="P:amino acid biosynthetic process"/>
    <property type="evidence" value="ECO:0007669"/>
    <property type="project" value="UniProtKB-KW"/>
</dbReference>
<keyword evidence="9 11" id="KW-0057">Aromatic amino acid biosynthesis</keyword>
<dbReference type="InterPro" id="IPR020541">
    <property type="entry name" value="Chorismate_synthase_CS"/>
</dbReference>
<gene>
    <name evidence="11" type="primary">aroC</name>
    <name evidence="13" type="ORF">OCC_05526</name>
</gene>
<feature type="binding site" evidence="11">
    <location>
        <position position="49"/>
    </location>
    <ligand>
        <name>NADP(+)</name>
        <dbReference type="ChEBI" id="CHEBI:58349"/>
    </ligand>
</feature>
<dbReference type="Proteomes" id="UP000015502">
    <property type="component" value="Chromosome"/>
</dbReference>
<evidence type="ECO:0000256" key="3">
    <source>
        <dbReference type="ARBA" id="ARBA00013036"/>
    </source>
</evidence>
<dbReference type="PANTHER" id="PTHR21085">
    <property type="entry name" value="CHORISMATE SYNTHASE"/>
    <property type="match status" value="1"/>
</dbReference>
<proteinExistence type="inferred from homology"/>
<feature type="binding site" evidence="11">
    <location>
        <position position="277"/>
    </location>
    <ligand>
        <name>FMN</name>
        <dbReference type="ChEBI" id="CHEBI:58210"/>
    </ligand>
</feature>
<dbReference type="HOGENOM" id="CLU_034547_0_0_2"/>